<keyword evidence="2" id="KW-1185">Reference proteome</keyword>
<protein>
    <submittedName>
        <fullName evidence="1">Uncharacterized protein</fullName>
    </submittedName>
</protein>
<evidence type="ECO:0000313" key="2">
    <source>
        <dbReference type="Proteomes" id="UP000754883"/>
    </source>
</evidence>
<evidence type="ECO:0000313" key="1">
    <source>
        <dbReference type="EMBL" id="CAG9993463.1"/>
    </source>
</evidence>
<dbReference type="AlphaFoldDB" id="A0A9N9UK56"/>
<accession>A0A9N9UK56</accession>
<comment type="caution">
    <text evidence="1">The sequence shown here is derived from an EMBL/GenBank/DDBJ whole genome shotgun (WGS) entry which is preliminary data.</text>
</comment>
<proteinExistence type="predicted"/>
<dbReference type="EMBL" id="CABFNO020001523">
    <property type="protein sequence ID" value="CAG9993463.1"/>
    <property type="molecule type" value="Genomic_DNA"/>
</dbReference>
<dbReference type="OrthoDB" id="2992173at2759"/>
<reference evidence="1 2" key="2">
    <citation type="submission" date="2021-10" db="EMBL/GenBank/DDBJ databases">
        <authorList>
            <person name="Piombo E."/>
        </authorList>
    </citation>
    <scope>NUCLEOTIDE SEQUENCE [LARGE SCALE GENOMIC DNA]</scope>
</reference>
<gene>
    <name evidence="1" type="ORF">CBYS24578_00004255</name>
</gene>
<organism evidence="1 2">
    <name type="scientific">Clonostachys byssicola</name>
    <dbReference type="NCBI Taxonomy" id="160290"/>
    <lineage>
        <taxon>Eukaryota</taxon>
        <taxon>Fungi</taxon>
        <taxon>Dikarya</taxon>
        <taxon>Ascomycota</taxon>
        <taxon>Pezizomycotina</taxon>
        <taxon>Sordariomycetes</taxon>
        <taxon>Hypocreomycetidae</taxon>
        <taxon>Hypocreales</taxon>
        <taxon>Bionectriaceae</taxon>
        <taxon>Clonostachys</taxon>
    </lineage>
</organism>
<feature type="non-terminal residue" evidence="1">
    <location>
        <position position="1"/>
    </location>
</feature>
<dbReference type="Proteomes" id="UP000754883">
    <property type="component" value="Unassembled WGS sequence"/>
</dbReference>
<name>A0A9N9UK56_9HYPO</name>
<sequence>MKIDVLGLGNQEAYSEQYPNITLPPTNLRQVFATNTGWVIENDVCRHIDNINPSIDLITDVSQYIRTPEKLADERIIDLQGEYFLGEQRNLKDWAERTNSSTIVRIKPLKANSAGNILFADYQPHNPNMFSFHDPSDDIPAGPEIGYSVIG</sequence>
<reference evidence="2" key="1">
    <citation type="submission" date="2019-06" db="EMBL/GenBank/DDBJ databases">
        <authorList>
            <person name="Broberg M."/>
        </authorList>
    </citation>
    <scope>NUCLEOTIDE SEQUENCE [LARGE SCALE GENOMIC DNA]</scope>
</reference>